<evidence type="ECO:0000259" key="12">
    <source>
        <dbReference type="Pfam" id="PF01979"/>
    </source>
</evidence>
<feature type="binding site" evidence="11">
    <location>
        <position position="237"/>
    </location>
    <ligand>
        <name>Zn(2+)</name>
        <dbReference type="ChEBI" id="CHEBI:29105"/>
    </ligand>
</feature>
<dbReference type="AlphaFoldDB" id="A0A4P9Z0Q1"/>
<dbReference type="InterPro" id="IPR032466">
    <property type="entry name" value="Metal_Hydrolase"/>
</dbReference>
<dbReference type="Gene3D" id="3.20.20.140">
    <property type="entry name" value="Metal-dependent hydrolases"/>
    <property type="match status" value="1"/>
</dbReference>
<evidence type="ECO:0000256" key="3">
    <source>
        <dbReference type="ARBA" id="ARBA00018029"/>
    </source>
</evidence>
<keyword evidence="14" id="KW-1185">Reference proteome</keyword>
<dbReference type="GO" id="GO:0046872">
    <property type="term" value="F:metal ion binding"/>
    <property type="evidence" value="ECO:0007669"/>
    <property type="project" value="UniProtKB-KW"/>
</dbReference>
<dbReference type="PANTHER" id="PTHR11113">
    <property type="entry name" value="N-ACETYLGLUCOSAMINE-6-PHOSPHATE DEACETYLASE"/>
    <property type="match status" value="1"/>
</dbReference>
<feature type="binding site" evidence="11">
    <location>
        <position position="146"/>
    </location>
    <ligand>
        <name>Zn(2+)</name>
        <dbReference type="ChEBI" id="CHEBI:29105"/>
    </ligand>
</feature>
<gene>
    <name evidence="13" type="ORF">SYNPS1DRAFT_14785</name>
</gene>
<dbReference type="InterPro" id="IPR006680">
    <property type="entry name" value="Amidohydro-rel"/>
</dbReference>
<dbReference type="SUPFAM" id="SSF51556">
    <property type="entry name" value="Metallo-dependent hydrolases"/>
    <property type="match status" value="1"/>
</dbReference>
<dbReference type="GO" id="GO:0106279">
    <property type="term" value="P:negative regulation of UDP-N-acetylglucosamine biosynthetic process"/>
    <property type="evidence" value="ECO:0007669"/>
    <property type="project" value="UniProtKB-ARBA"/>
</dbReference>
<dbReference type="GO" id="GO:0008448">
    <property type="term" value="F:N-acetylglucosamine-6-phosphate deacetylase activity"/>
    <property type="evidence" value="ECO:0007669"/>
    <property type="project" value="UniProtKB-UniRule"/>
</dbReference>
<dbReference type="PANTHER" id="PTHR11113:SF14">
    <property type="entry name" value="N-ACETYLGLUCOSAMINE-6-PHOSPHATE DEACETYLASE"/>
    <property type="match status" value="1"/>
</dbReference>
<accession>A0A4P9Z0Q1</accession>
<evidence type="ECO:0000256" key="9">
    <source>
        <dbReference type="PIRSR" id="PIRSR038994-1"/>
    </source>
</evidence>
<dbReference type="Pfam" id="PF01979">
    <property type="entry name" value="Amidohydro_1"/>
    <property type="match status" value="1"/>
</dbReference>
<dbReference type="FunFam" id="3.20.20.140:FF:000023">
    <property type="entry name" value="N-acetylglucosamine-6-phosphate deacetylase"/>
    <property type="match status" value="1"/>
</dbReference>
<dbReference type="InterPro" id="IPR003764">
    <property type="entry name" value="GlcNAc_6-P_deAcase"/>
</dbReference>
<feature type="binding site" evidence="10">
    <location>
        <position position="157"/>
    </location>
    <ligand>
        <name>substrate</name>
    </ligand>
</feature>
<feature type="binding site" evidence="10">
    <location>
        <position position="274"/>
    </location>
    <ligand>
        <name>substrate</name>
    </ligand>
</feature>
<sequence>MATASASTRGQTVQIYNCRVLRDGQIFDDDYLWMRDGRLLNPQHCFWTERCEPDERINAHGLLVTPGLIDVQINGAFGVDFSADFEAMRAGGVTRAAQGLLRQGCTAFCPTLVSSAPEVYRQALCYLGPREGNLQNGAAILGTHLEGPFIAHEKKGAHDPQVLQSSVTGVADLEAIYGPIQAGGTGNIVTVAPELPGMLDCMKALAERGVVVSLGHTTARIAIAEQAIRHGARFVTHLFNAMGEFHHRDPAIMGLLGSVDLPRPYYGLIADGFHAHPCAVRIAYSAHPKGVVLVTDAMAALGLPQGTYTLGDMRVEMTEDAVYVAGTHTLAGSAISLAECVRRFRKFTNCSVVEAIEAATLHPAKLLGIEAQKGTLQHGADADLCFFDEQLRVQRVFIHGEPVDHIES</sequence>
<dbReference type="SUPFAM" id="SSF51338">
    <property type="entry name" value="Composite domain of metallo-dependent hydrolases"/>
    <property type="match status" value="1"/>
</dbReference>
<evidence type="ECO:0000256" key="10">
    <source>
        <dbReference type="PIRSR" id="PIRSR038994-2"/>
    </source>
</evidence>
<dbReference type="EC" id="3.5.1.25" evidence="2 8"/>
<evidence type="ECO:0000313" key="13">
    <source>
        <dbReference type="EMBL" id="RKP26037.1"/>
    </source>
</evidence>
<reference evidence="14" key="1">
    <citation type="journal article" date="2018" name="Nat. Microbiol.">
        <title>Leveraging single-cell genomics to expand the fungal tree of life.</title>
        <authorList>
            <person name="Ahrendt S.R."/>
            <person name="Quandt C.A."/>
            <person name="Ciobanu D."/>
            <person name="Clum A."/>
            <person name="Salamov A."/>
            <person name="Andreopoulos B."/>
            <person name="Cheng J.F."/>
            <person name="Woyke T."/>
            <person name="Pelin A."/>
            <person name="Henrissat B."/>
            <person name="Reynolds N.K."/>
            <person name="Benny G.L."/>
            <person name="Smith M.E."/>
            <person name="James T.Y."/>
            <person name="Grigoriev I.V."/>
        </authorList>
    </citation>
    <scope>NUCLEOTIDE SEQUENCE [LARGE SCALE GENOMIC DNA]</scope>
    <source>
        <strain evidence="14">Benny S71-1</strain>
    </source>
</reference>
<dbReference type="Gene3D" id="2.30.40.10">
    <property type="entry name" value="Urease, subunit C, domain 1"/>
    <property type="match status" value="1"/>
</dbReference>
<feature type="domain" description="Amidohydrolase-related" evidence="12">
    <location>
        <begin position="63"/>
        <end position="403"/>
    </location>
</feature>
<evidence type="ECO:0000256" key="6">
    <source>
        <dbReference type="ARBA" id="ARBA00023277"/>
    </source>
</evidence>
<feature type="active site" description="Proton donor/acceptor" evidence="9">
    <location>
        <position position="296"/>
    </location>
</feature>
<keyword evidence="5 8" id="KW-0378">Hydrolase</keyword>
<protein>
    <recommendedName>
        <fullName evidence="3 8">N-acetylglucosamine-6-phosphate deacetylase</fullName>
        <ecNumber evidence="2 8">3.5.1.25</ecNumber>
    </recommendedName>
</protein>
<dbReference type="Proteomes" id="UP000278143">
    <property type="component" value="Unassembled WGS sequence"/>
</dbReference>
<keyword evidence="6 8" id="KW-0119">Carbohydrate metabolism</keyword>
<comment type="cofactor">
    <cofactor evidence="11">
        <name>a divalent metal cation</name>
        <dbReference type="ChEBI" id="CHEBI:60240"/>
    </cofactor>
    <text evidence="11">Binds 1 divalent metal cation per subunit.</text>
</comment>
<organism evidence="13 14">
    <name type="scientific">Syncephalis pseudoplumigaleata</name>
    <dbReference type="NCBI Taxonomy" id="1712513"/>
    <lineage>
        <taxon>Eukaryota</taxon>
        <taxon>Fungi</taxon>
        <taxon>Fungi incertae sedis</taxon>
        <taxon>Zoopagomycota</taxon>
        <taxon>Zoopagomycotina</taxon>
        <taxon>Zoopagomycetes</taxon>
        <taxon>Zoopagales</taxon>
        <taxon>Piptocephalidaceae</taxon>
        <taxon>Syncephalis</taxon>
    </lineage>
</organism>
<dbReference type="GO" id="GO:0006046">
    <property type="term" value="P:N-acetylglucosamine catabolic process"/>
    <property type="evidence" value="ECO:0007669"/>
    <property type="project" value="TreeGrafter"/>
</dbReference>
<comment type="catalytic activity">
    <reaction evidence="7 8">
        <text>N-acetyl-D-glucosamine 6-phosphate + H2O = D-glucosamine 6-phosphate + acetate</text>
        <dbReference type="Rhea" id="RHEA:22936"/>
        <dbReference type="ChEBI" id="CHEBI:15377"/>
        <dbReference type="ChEBI" id="CHEBI:30089"/>
        <dbReference type="ChEBI" id="CHEBI:57513"/>
        <dbReference type="ChEBI" id="CHEBI:58725"/>
        <dbReference type="EC" id="3.5.1.25"/>
    </reaction>
</comment>
<dbReference type="InterPro" id="IPR011059">
    <property type="entry name" value="Metal-dep_hydrolase_composite"/>
</dbReference>
<feature type="binding site" evidence="10">
    <location>
        <begin position="240"/>
        <end position="241"/>
    </location>
    <ligand>
        <name>substrate</name>
    </ligand>
</feature>
<evidence type="ECO:0000256" key="7">
    <source>
        <dbReference type="ARBA" id="ARBA00047647"/>
    </source>
</evidence>
<dbReference type="OrthoDB" id="10264777at2759"/>
<evidence type="ECO:0000256" key="11">
    <source>
        <dbReference type="PIRSR" id="PIRSR038994-3"/>
    </source>
</evidence>
<evidence type="ECO:0000313" key="14">
    <source>
        <dbReference type="Proteomes" id="UP000278143"/>
    </source>
</evidence>
<name>A0A4P9Z0Q1_9FUNG</name>
<feature type="binding site" evidence="10">
    <location>
        <begin position="330"/>
        <end position="332"/>
    </location>
    <ligand>
        <name>substrate</name>
    </ligand>
</feature>
<dbReference type="PIRSF" id="PIRSF038994">
    <property type="entry name" value="NagA"/>
    <property type="match status" value="1"/>
</dbReference>
<dbReference type="NCBIfam" id="TIGR00221">
    <property type="entry name" value="nagA"/>
    <property type="match status" value="1"/>
</dbReference>
<evidence type="ECO:0000256" key="1">
    <source>
        <dbReference type="ARBA" id="ARBA00010716"/>
    </source>
</evidence>
<feature type="binding site" evidence="11">
    <location>
        <position position="216"/>
    </location>
    <ligand>
        <name>Zn(2+)</name>
        <dbReference type="ChEBI" id="CHEBI:29105"/>
    </ligand>
</feature>
<evidence type="ECO:0000256" key="4">
    <source>
        <dbReference type="ARBA" id="ARBA00022723"/>
    </source>
</evidence>
<dbReference type="GO" id="GO:0019262">
    <property type="term" value="P:N-acetylneuraminate catabolic process"/>
    <property type="evidence" value="ECO:0007669"/>
    <property type="project" value="UniProtKB-ARBA"/>
</dbReference>
<dbReference type="CDD" id="cd00854">
    <property type="entry name" value="NagA"/>
    <property type="match status" value="1"/>
</dbReference>
<evidence type="ECO:0000256" key="5">
    <source>
        <dbReference type="ARBA" id="ARBA00022801"/>
    </source>
</evidence>
<dbReference type="EMBL" id="KZ989533">
    <property type="protein sequence ID" value="RKP26037.1"/>
    <property type="molecule type" value="Genomic_DNA"/>
</dbReference>
<comment type="similarity">
    <text evidence="1 8">Belongs to the metallo-dependent hydrolases superfamily. NagA family.</text>
</comment>
<keyword evidence="4 11" id="KW-0479">Metal-binding</keyword>
<feature type="binding site" evidence="10">
    <location>
        <position position="248"/>
    </location>
    <ligand>
        <name>substrate</name>
    </ligand>
</feature>
<evidence type="ECO:0000256" key="8">
    <source>
        <dbReference type="PIRNR" id="PIRNR038994"/>
    </source>
</evidence>
<evidence type="ECO:0000256" key="2">
    <source>
        <dbReference type="ARBA" id="ARBA00011899"/>
    </source>
</evidence>
<proteinExistence type="inferred from homology"/>